<accession>A0ABX3Y9Z5</accession>
<feature type="chain" id="PRO_5045068109" description="Alginate lyase domain-containing protein" evidence="4">
    <location>
        <begin position="24"/>
        <end position="431"/>
    </location>
</feature>
<protein>
    <recommendedName>
        <fullName evidence="5">Alginate lyase domain-containing protein</fullName>
    </recommendedName>
</protein>
<dbReference type="EMBL" id="MRYD01000321">
    <property type="protein sequence ID" value="OSZ56255.1"/>
    <property type="molecule type" value="Genomic_DNA"/>
</dbReference>
<reference evidence="6 7" key="1">
    <citation type="submission" date="2016-12" db="EMBL/GenBank/DDBJ databases">
        <title>Genome Mining:The Detection of Biosynthetic Gene Clusters to Aid in the Expression of Curamycin A produced by Streptomyces sp. strain CZA14.</title>
        <authorList>
            <person name="Durrell K.A."/>
            <person name="Kirby B.M."/>
            <person name="Khan W."/>
            <person name="Mthethwa T."/>
            <person name="Le Roes-Hill M."/>
        </authorList>
    </citation>
    <scope>NUCLEOTIDE SEQUENCE [LARGE SCALE GENOMIC DNA]</scope>
    <source>
        <strain evidence="6 7">CZA14</strain>
    </source>
</reference>
<dbReference type="InterPro" id="IPR008397">
    <property type="entry name" value="Alginate_lyase_dom"/>
</dbReference>
<feature type="signal peptide" evidence="4">
    <location>
        <begin position="1"/>
        <end position="23"/>
    </location>
</feature>
<evidence type="ECO:0000256" key="1">
    <source>
        <dbReference type="ARBA" id="ARBA00022729"/>
    </source>
</evidence>
<name>A0ABX3Y9Z5_9ACTN</name>
<keyword evidence="2" id="KW-0456">Lyase</keyword>
<dbReference type="InterPro" id="IPR008929">
    <property type="entry name" value="Chondroitin_lyas"/>
</dbReference>
<keyword evidence="1 4" id="KW-0732">Signal</keyword>
<keyword evidence="7" id="KW-1185">Reference proteome</keyword>
<dbReference type="Gene3D" id="1.50.10.100">
    <property type="entry name" value="Chondroitin AC/alginate lyase"/>
    <property type="match status" value="1"/>
</dbReference>
<evidence type="ECO:0000259" key="5">
    <source>
        <dbReference type="Pfam" id="PF05426"/>
    </source>
</evidence>
<organism evidence="6 7">
    <name type="scientific">Streptomyces pharetrae CZA14</name>
    <dbReference type="NCBI Taxonomy" id="1144883"/>
    <lineage>
        <taxon>Bacteria</taxon>
        <taxon>Bacillati</taxon>
        <taxon>Actinomycetota</taxon>
        <taxon>Actinomycetes</taxon>
        <taxon>Kitasatosporales</taxon>
        <taxon>Streptomycetaceae</taxon>
        <taxon>Streptomyces</taxon>
    </lineage>
</organism>
<evidence type="ECO:0000313" key="7">
    <source>
        <dbReference type="Proteomes" id="UP000194266"/>
    </source>
</evidence>
<dbReference type="Pfam" id="PF05426">
    <property type="entry name" value="Alginate_lyase"/>
    <property type="match status" value="1"/>
</dbReference>
<dbReference type="RefSeq" id="WP_086173024.1">
    <property type="nucleotide sequence ID" value="NZ_MRYD01000321.1"/>
</dbReference>
<gene>
    <name evidence="6" type="ORF">OQI_34005</name>
</gene>
<feature type="domain" description="Alginate lyase" evidence="5">
    <location>
        <begin position="144"/>
        <end position="370"/>
    </location>
</feature>
<evidence type="ECO:0000256" key="2">
    <source>
        <dbReference type="ARBA" id="ARBA00023239"/>
    </source>
</evidence>
<proteinExistence type="predicted"/>
<feature type="compositionally biased region" description="Low complexity" evidence="3">
    <location>
        <begin position="29"/>
        <end position="47"/>
    </location>
</feature>
<evidence type="ECO:0000313" key="6">
    <source>
        <dbReference type="EMBL" id="OSZ56255.1"/>
    </source>
</evidence>
<evidence type="ECO:0000256" key="4">
    <source>
        <dbReference type="SAM" id="SignalP"/>
    </source>
</evidence>
<dbReference type="SUPFAM" id="SSF48230">
    <property type="entry name" value="Chondroitin AC/alginate lyase"/>
    <property type="match status" value="1"/>
</dbReference>
<feature type="region of interest" description="Disordered" evidence="3">
    <location>
        <begin position="29"/>
        <end position="56"/>
    </location>
</feature>
<dbReference type="Proteomes" id="UP000194266">
    <property type="component" value="Unassembled WGS sequence"/>
</dbReference>
<sequence length="431" mass="46224">MRIRALKSAVLAAAGALLAGVLAAPAAAGRPAPGAATEAAPAVPERTGPARERTGPARAAAESAIPASQAAPAVFTHPGVGVSRAQLDTLRTRVNAGTAPQAAAFGQMTNSRYASLSYTPHPRAVVECGSYSNPDNGCTDEREDAIAAYTHALAWYVTRNTAHAAKAIQIMDAWSATVRDHTNSNAPLQTAWAASSWPKAAEIIKHAYGNWPNAGRFATMLRTVYYPEIQNGSNSNGNWELSMIQALIGIGVFLDDKAVYDRAVALFRNRVPAYVYLTSDGALPRTKPGDGRDTRDEIIGYWHNQTTFVDGLSQETCRDFTHTGYGIAAMAQVAETSRIQGQDLYPEFGERIRHALGFHATYELNDPPSWLCGGTVERGLGPVTEVGYNALHNRLGNAMTNTRAYTLARRPMGTNNLFVAWETLTHGDNVS</sequence>
<evidence type="ECO:0000256" key="3">
    <source>
        <dbReference type="SAM" id="MobiDB-lite"/>
    </source>
</evidence>
<comment type="caution">
    <text evidence="6">The sequence shown here is derived from an EMBL/GenBank/DDBJ whole genome shotgun (WGS) entry which is preliminary data.</text>
</comment>